<name>A0A818RH59_9BILA</name>
<sequence>MLESGEESDGLTWLLGKKNTEIAYLEFNLYSTNITESKWQLGKDEIEKIKAYSTDDEVSRLEEAVSLIRPEAFFSLPPSQQTLMKYPSEPSIGVNDLKIIQIPRPMNQYPHRQPTHPRHNYNASSTPLTTSCSVILSENSEGNEFDRKDKQASQMNVYKKRKINNDHLPWLSTNDLSTAQELEYDFEIEKDPVAINSSFDALIKGDEIEPKSVETRQDEHDVKGRNDEENGKTAVDGMPDIGKTIEMQTTRSSVISVPSASSKLPVKRSRTM</sequence>
<evidence type="ECO:0000256" key="1">
    <source>
        <dbReference type="SAM" id="MobiDB-lite"/>
    </source>
</evidence>
<accession>A0A818RH59</accession>
<comment type="caution">
    <text evidence="2">The sequence shown here is derived from an EMBL/GenBank/DDBJ whole genome shotgun (WGS) entry which is preliminary data.</text>
</comment>
<dbReference type="Proteomes" id="UP000663872">
    <property type="component" value="Unassembled WGS sequence"/>
</dbReference>
<reference evidence="2" key="1">
    <citation type="submission" date="2021-02" db="EMBL/GenBank/DDBJ databases">
        <authorList>
            <person name="Nowell W R."/>
        </authorList>
    </citation>
    <scope>NUCLEOTIDE SEQUENCE</scope>
</reference>
<feature type="compositionally biased region" description="Low complexity" evidence="1">
    <location>
        <begin position="252"/>
        <end position="262"/>
    </location>
</feature>
<evidence type="ECO:0000313" key="3">
    <source>
        <dbReference type="Proteomes" id="UP000663872"/>
    </source>
</evidence>
<gene>
    <name evidence="2" type="ORF">GRG538_LOCUS25200</name>
</gene>
<dbReference type="AlphaFoldDB" id="A0A818RH59"/>
<organism evidence="2 3">
    <name type="scientific">Rotaria socialis</name>
    <dbReference type="NCBI Taxonomy" id="392032"/>
    <lineage>
        <taxon>Eukaryota</taxon>
        <taxon>Metazoa</taxon>
        <taxon>Spiralia</taxon>
        <taxon>Gnathifera</taxon>
        <taxon>Rotifera</taxon>
        <taxon>Eurotatoria</taxon>
        <taxon>Bdelloidea</taxon>
        <taxon>Philodinida</taxon>
        <taxon>Philodinidae</taxon>
        <taxon>Rotaria</taxon>
    </lineage>
</organism>
<evidence type="ECO:0000313" key="2">
    <source>
        <dbReference type="EMBL" id="CAF3651035.1"/>
    </source>
</evidence>
<dbReference type="EMBL" id="CAJNYT010004303">
    <property type="protein sequence ID" value="CAF3651035.1"/>
    <property type="molecule type" value="Genomic_DNA"/>
</dbReference>
<proteinExistence type="predicted"/>
<protein>
    <submittedName>
        <fullName evidence="2">Uncharacterized protein</fullName>
    </submittedName>
</protein>
<feature type="region of interest" description="Disordered" evidence="1">
    <location>
        <begin position="208"/>
        <end position="272"/>
    </location>
</feature>
<feature type="compositionally biased region" description="Basic and acidic residues" evidence="1">
    <location>
        <begin position="208"/>
        <end position="231"/>
    </location>
</feature>